<keyword evidence="2" id="KW-1185">Reference proteome</keyword>
<organism evidence="1 2">
    <name type="scientific">Blepharisma stoltei</name>
    <dbReference type="NCBI Taxonomy" id="1481888"/>
    <lineage>
        <taxon>Eukaryota</taxon>
        <taxon>Sar</taxon>
        <taxon>Alveolata</taxon>
        <taxon>Ciliophora</taxon>
        <taxon>Postciliodesmatophora</taxon>
        <taxon>Heterotrichea</taxon>
        <taxon>Heterotrichida</taxon>
        <taxon>Blepharismidae</taxon>
        <taxon>Blepharisma</taxon>
    </lineage>
</organism>
<comment type="caution">
    <text evidence="1">The sequence shown here is derived from an EMBL/GenBank/DDBJ whole genome shotgun (WGS) entry which is preliminary data.</text>
</comment>
<accession>A0AAU9I9H3</accession>
<proteinExistence type="predicted"/>
<gene>
    <name evidence="1" type="ORF">BSTOLATCC_MIC5202</name>
</gene>
<name>A0AAU9I9H3_9CILI</name>
<reference evidence="1" key="1">
    <citation type="submission" date="2021-09" db="EMBL/GenBank/DDBJ databases">
        <authorList>
            <consortium name="AG Swart"/>
            <person name="Singh M."/>
            <person name="Singh A."/>
            <person name="Seah K."/>
            <person name="Emmerich C."/>
        </authorList>
    </citation>
    <scope>NUCLEOTIDE SEQUENCE</scope>
    <source>
        <strain evidence="1">ATCC30299</strain>
    </source>
</reference>
<evidence type="ECO:0000313" key="1">
    <source>
        <dbReference type="EMBL" id="CAG9311943.1"/>
    </source>
</evidence>
<evidence type="ECO:0000313" key="2">
    <source>
        <dbReference type="Proteomes" id="UP001162131"/>
    </source>
</evidence>
<dbReference type="Proteomes" id="UP001162131">
    <property type="component" value="Unassembled WGS sequence"/>
</dbReference>
<dbReference type="EMBL" id="CAJZBQ010000005">
    <property type="protein sequence ID" value="CAG9311943.1"/>
    <property type="molecule type" value="Genomic_DNA"/>
</dbReference>
<sequence length="192" mass="22472">MADKKKISNGSIHVSNCEEAELIDRLSGTINRGEALKYYNRKNQKRQTLTHINMNDLTTSEVCNTDKIYQRSLSNISLDKQSHHFSLEEDNNLRPSIQRTRKNMELHNSLYSNSSQSTSYNNQTEKLKDLIIELLSENIKLKRKCKNHQYGKKIEDNNKPCKNLNLYSFVRDFKTGSHLRVNQISRRKNKLN</sequence>
<dbReference type="AlphaFoldDB" id="A0AAU9I9H3"/>
<protein>
    <submittedName>
        <fullName evidence="1">Uncharacterized protein</fullName>
    </submittedName>
</protein>